<gene>
    <name evidence="1" type="ORF">NCTC11088_00135</name>
</gene>
<evidence type="ECO:0000313" key="1">
    <source>
        <dbReference type="EMBL" id="SUB74404.1"/>
    </source>
</evidence>
<evidence type="ECO:0000313" key="2">
    <source>
        <dbReference type="Proteomes" id="UP000254777"/>
    </source>
</evidence>
<dbReference type="Proteomes" id="UP000254777">
    <property type="component" value="Unassembled WGS sequence"/>
</dbReference>
<dbReference type="AlphaFoldDB" id="A0A379D8V4"/>
<accession>A0A379D8V4</accession>
<dbReference type="EMBL" id="UGTH01000001">
    <property type="protein sequence ID" value="SUB74404.1"/>
    <property type="molecule type" value="Genomic_DNA"/>
</dbReference>
<sequence length="45" mass="5508">MMDIQDLLDELEDAAYHRQEYLISEIRAKIDEWLEQNISEEIEIR</sequence>
<protein>
    <submittedName>
        <fullName evidence="1">Uncharacterized protein</fullName>
    </submittedName>
</protein>
<reference evidence="1 2" key="1">
    <citation type="submission" date="2018-06" db="EMBL/GenBank/DDBJ databases">
        <authorList>
            <consortium name="Pathogen Informatics"/>
            <person name="Doyle S."/>
        </authorList>
    </citation>
    <scope>NUCLEOTIDE SEQUENCE [LARGE SCALE GENOMIC DNA]</scope>
    <source>
        <strain evidence="1 2">NCTC11088</strain>
    </source>
</reference>
<name>A0A379D8V4_9FIRM</name>
<organism evidence="1 2">
    <name type="scientific">Peptoniphilus indolicus</name>
    <dbReference type="NCBI Taxonomy" id="33030"/>
    <lineage>
        <taxon>Bacteria</taxon>
        <taxon>Bacillati</taxon>
        <taxon>Bacillota</taxon>
        <taxon>Tissierellia</taxon>
        <taxon>Tissierellales</taxon>
        <taxon>Peptoniphilaceae</taxon>
        <taxon>Peptoniphilus</taxon>
    </lineage>
</organism>
<proteinExistence type="predicted"/>